<proteinExistence type="predicted"/>
<gene>
    <name evidence="2" type="ORF">F53441_8586</name>
</gene>
<dbReference type="Gene3D" id="3.10.310.70">
    <property type="match status" value="1"/>
</dbReference>
<evidence type="ECO:0000313" key="2">
    <source>
        <dbReference type="EMBL" id="KAF4447927.1"/>
    </source>
</evidence>
<reference evidence="2" key="1">
    <citation type="submission" date="2020-01" db="EMBL/GenBank/DDBJ databases">
        <title>Identification and distribution of gene clusters putatively required for synthesis of sphingolipid metabolism inhibitors in phylogenetically diverse species of the filamentous fungus Fusarium.</title>
        <authorList>
            <person name="Kim H.-S."/>
            <person name="Busman M."/>
            <person name="Brown D.W."/>
            <person name="Divon H."/>
            <person name="Uhlig S."/>
            <person name="Proctor R.H."/>
        </authorList>
    </citation>
    <scope>NUCLEOTIDE SEQUENCE</scope>
    <source>
        <strain evidence="2">NRRL 53441</strain>
    </source>
</reference>
<evidence type="ECO:0000259" key="1">
    <source>
        <dbReference type="Pfam" id="PF07969"/>
    </source>
</evidence>
<dbReference type="PANTHER" id="PTHR22642">
    <property type="entry name" value="IMIDAZOLONEPROPIONASE"/>
    <property type="match status" value="1"/>
</dbReference>
<keyword evidence="3" id="KW-1185">Reference proteome</keyword>
<dbReference type="PANTHER" id="PTHR22642:SF2">
    <property type="entry name" value="PROTEIN LONG AFTER FAR-RED 3"/>
    <property type="match status" value="1"/>
</dbReference>
<evidence type="ECO:0000313" key="3">
    <source>
        <dbReference type="Proteomes" id="UP000605986"/>
    </source>
</evidence>
<dbReference type="Proteomes" id="UP000605986">
    <property type="component" value="Unassembled WGS sequence"/>
</dbReference>
<dbReference type="EMBL" id="JAADJG010000368">
    <property type="protein sequence ID" value="KAF4447927.1"/>
    <property type="molecule type" value="Genomic_DNA"/>
</dbReference>
<dbReference type="AlphaFoldDB" id="A0A8H4KCJ2"/>
<dbReference type="SUPFAM" id="SSF51338">
    <property type="entry name" value="Composite domain of metallo-dependent hydrolases"/>
    <property type="match status" value="1"/>
</dbReference>
<feature type="domain" description="Amidohydrolase 3" evidence="1">
    <location>
        <begin position="55"/>
        <end position="535"/>
    </location>
</feature>
<dbReference type="Gene3D" id="3.20.20.140">
    <property type="entry name" value="Metal-dependent hydrolases"/>
    <property type="match status" value="1"/>
</dbReference>
<dbReference type="InterPro" id="IPR032466">
    <property type="entry name" value="Metal_Hydrolase"/>
</dbReference>
<organism evidence="2 3">
    <name type="scientific">Fusarium austroafricanum</name>
    <dbReference type="NCBI Taxonomy" id="2364996"/>
    <lineage>
        <taxon>Eukaryota</taxon>
        <taxon>Fungi</taxon>
        <taxon>Dikarya</taxon>
        <taxon>Ascomycota</taxon>
        <taxon>Pezizomycotina</taxon>
        <taxon>Sordariomycetes</taxon>
        <taxon>Hypocreomycetidae</taxon>
        <taxon>Hypocreales</taxon>
        <taxon>Nectriaceae</taxon>
        <taxon>Fusarium</taxon>
        <taxon>Fusarium concolor species complex</taxon>
    </lineage>
</organism>
<dbReference type="SUPFAM" id="SSF51556">
    <property type="entry name" value="Metallo-dependent hydrolases"/>
    <property type="match status" value="1"/>
</dbReference>
<keyword evidence="2" id="KW-0378">Hydrolase</keyword>
<dbReference type="GO" id="GO:0016810">
    <property type="term" value="F:hydrolase activity, acting on carbon-nitrogen (but not peptide) bonds"/>
    <property type="evidence" value="ECO:0007669"/>
    <property type="project" value="InterPro"/>
</dbReference>
<name>A0A8H4KCJ2_9HYPO</name>
<sequence length="541" mass="59349">MSSTLAAAYHSGNVYTVSEVQPRAEAFVVSADGLFSAVGTNAEILQLAREQGIPTVDLRSQFVMPGIHDAHVHLLMSGLSNLSHIKLGNDPSNQDVAAKLRAPECQCQCPHAYGDWLVGDTFKIQDFDRSSLDTEFPETPVAIRGGVGHAMFMNTAALKRAGYDTEAEPNGKMFRYLRRQDGQLTGEVAERGMEKALLSIPKPDMPHVKRCIQSSLHILRKGGVTSAQEAATNSVMLRALNELDGARELKMDVQTHIAVRPMWLAEESEETIDRTLEAAESYRSEHVQTNFIKLMLDGVPMAPYFTHCGLTESGQVDESKIMVDNLADLVTEFDAKGLTCKIHCTGQGSTRRALDVYEALRKSNPKGPRHEVAHCNGVHDGKCAIILQRFKSLGITAEMSPSLLFPIPTIAAPDGLATWDFAKMIKHGAHITIGSDYFNEDPSPMEPCAAIVDNVMSAVPPSKSTYDRDDKKRAAGEAIIRMLTLSGAEAIGRDHISGSIEVGKKANFIMVDRDLSKAEFRGARVLGTWFEGERVWDWEEN</sequence>
<dbReference type="OrthoDB" id="194468at2759"/>
<dbReference type="Pfam" id="PF07969">
    <property type="entry name" value="Amidohydro_3"/>
    <property type="match status" value="1"/>
</dbReference>
<dbReference type="InterPro" id="IPR013108">
    <property type="entry name" value="Amidohydro_3"/>
</dbReference>
<protein>
    <submittedName>
        <fullName evidence="2">Amidohydrolase 3</fullName>
    </submittedName>
</protein>
<accession>A0A8H4KCJ2</accession>
<dbReference type="Gene3D" id="2.30.40.10">
    <property type="entry name" value="Urease, subunit C, domain 1"/>
    <property type="match status" value="1"/>
</dbReference>
<comment type="caution">
    <text evidence="2">The sequence shown here is derived from an EMBL/GenBank/DDBJ whole genome shotgun (WGS) entry which is preliminary data.</text>
</comment>
<dbReference type="InterPro" id="IPR011059">
    <property type="entry name" value="Metal-dep_hydrolase_composite"/>
</dbReference>